<gene>
    <name evidence="13" type="primary">cobA</name>
    <name evidence="13" type="ORF">WDZ17_11640</name>
</gene>
<keyword evidence="14" id="KW-1185">Reference proteome</keyword>
<dbReference type="SUPFAM" id="SSF51735">
    <property type="entry name" value="NAD(P)-binding Rossmann-fold domains"/>
    <property type="match status" value="1"/>
</dbReference>
<name>A0ABU8RLG3_9ACTN</name>
<dbReference type="InterPro" id="IPR006366">
    <property type="entry name" value="CobA/CysG_C"/>
</dbReference>
<dbReference type="InterPro" id="IPR050161">
    <property type="entry name" value="Siro_Cobalamin_biosynth"/>
</dbReference>
<dbReference type="Proteomes" id="UP001387100">
    <property type="component" value="Unassembled WGS sequence"/>
</dbReference>
<keyword evidence="5" id="KW-0949">S-adenosyl-L-methionine</keyword>
<keyword evidence="9" id="KW-0627">Porphyrin biosynthesis</keyword>
<dbReference type="RefSeq" id="WP_339575326.1">
    <property type="nucleotide sequence ID" value="NZ_JBBIAA010000013.1"/>
</dbReference>
<keyword evidence="8" id="KW-0456">Lyase</keyword>
<evidence type="ECO:0000256" key="4">
    <source>
        <dbReference type="ARBA" id="ARBA00022679"/>
    </source>
</evidence>
<dbReference type="Pfam" id="PF00590">
    <property type="entry name" value="TP_methylase"/>
    <property type="match status" value="1"/>
</dbReference>
<evidence type="ECO:0000256" key="1">
    <source>
        <dbReference type="ARBA" id="ARBA00005010"/>
    </source>
</evidence>
<dbReference type="GO" id="GO:0004851">
    <property type="term" value="F:uroporphyrin-III C-methyltransferase activity"/>
    <property type="evidence" value="ECO:0007669"/>
    <property type="project" value="UniProtKB-EC"/>
</dbReference>
<comment type="pathway">
    <text evidence="1">Porphyrin-containing compound metabolism; siroheme biosynthesis; sirohydrochlorin from precorrin-2: step 1/1.</text>
</comment>
<evidence type="ECO:0000313" key="13">
    <source>
        <dbReference type="EMBL" id="MEJ5945942.1"/>
    </source>
</evidence>
<dbReference type="CDD" id="cd11642">
    <property type="entry name" value="SUMT"/>
    <property type="match status" value="1"/>
</dbReference>
<proteinExistence type="predicted"/>
<dbReference type="SUPFAM" id="SSF53790">
    <property type="entry name" value="Tetrapyrrole methylase"/>
    <property type="match status" value="1"/>
</dbReference>
<dbReference type="InterPro" id="IPR035996">
    <property type="entry name" value="4pyrrol_Methylase_sf"/>
</dbReference>
<dbReference type="InterPro" id="IPR014776">
    <property type="entry name" value="4pyrrole_Mease_sub2"/>
</dbReference>
<dbReference type="EC" id="2.1.1.107" evidence="13"/>
<evidence type="ECO:0000256" key="5">
    <source>
        <dbReference type="ARBA" id="ARBA00022691"/>
    </source>
</evidence>
<dbReference type="Pfam" id="PF13241">
    <property type="entry name" value="NAD_binding_7"/>
    <property type="match status" value="1"/>
</dbReference>
<dbReference type="Gene3D" id="3.30.950.10">
    <property type="entry name" value="Methyltransferase, Cobalt-precorrin-4 Transmethylase, Domain 2"/>
    <property type="match status" value="1"/>
</dbReference>
<evidence type="ECO:0000256" key="8">
    <source>
        <dbReference type="ARBA" id="ARBA00023239"/>
    </source>
</evidence>
<dbReference type="InterPro" id="IPR036291">
    <property type="entry name" value="NAD(P)-bd_dom_sf"/>
</dbReference>
<keyword evidence="7" id="KW-0520">NAD</keyword>
<protein>
    <submittedName>
        <fullName evidence="13">Uroporphyrinogen-III C-methyltransferase</fullName>
        <ecNumber evidence="13">2.1.1.107</ecNumber>
    </submittedName>
</protein>
<comment type="catalytic activity">
    <reaction evidence="11">
        <text>precorrin-2 + NAD(+) = sirohydrochlorin + NADH + 2 H(+)</text>
        <dbReference type="Rhea" id="RHEA:15613"/>
        <dbReference type="ChEBI" id="CHEBI:15378"/>
        <dbReference type="ChEBI" id="CHEBI:57540"/>
        <dbReference type="ChEBI" id="CHEBI:57945"/>
        <dbReference type="ChEBI" id="CHEBI:58351"/>
        <dbReference type="ChEBI" id="CHEBI:58827"/>
        <dbReference type="EC" id="1.3.1.76"/>
    </reaction>
</comment>
<evidence type="ECO:0000256" key="9">
    <source>
        <dbReference type="ARBA" id="ARBA00023244"/>
    </source>
</evidence>
<evidence type="ECO:0000256" key="2">
    <source>
        <dbReference type="ARBA" id="ARBA00022573"/>
    </source>
</evidence>
<dbReference type="InterPro" id="IPR012409">
    <property type="entry name" value="Sirohaem_synth"/>
</dbReference>
<dbReference type="EMBL" id="JBBIAA010000013">
    <property type="protein sequence ID" value="MEJ5945942.1"/>
    <property type="molecule type" value="Genomic_DNA"/>
</dbReference>
<dbReference type="GO" id="GO:0032259">
    <property type="term" value="P:methylation"/>
    <property type="evidence" value="ECO:0007669"/>
    <property type="project" value="UniProtKB-KW"/>
</dbReference>
<evidence type="ECO:0000256" key="10">
    <source>
        <dbReference type="ARBA" id="ARBA00023268"/>
    </source>
</evidence>
<dbReference type="PANTHER" id="PTHR45790">
    <property type="entry name" value="SIROHEME SYNTHASE-RELATED"/>
    <property type="match status" value="1"/>
</dbReference>
<dbReference type="Gene3D" id="3.40.50.720">
    <property type="entry name" value="NAD(P)-binding Rossmann-like Domain"/>
    <property type="match status" value="1"/>
</dbReference>
<keyword evidence="4 13" id="KW-0808">Transferase</keyword>
<evidence type="ECO:0000256" key="3">
    <source>
        <dbReference type="ARBA" id="ARBA00022603"/>
    </source>
</evidence>
<evidence type="ECO:0000313" key="14">
    <source>
        <dbReference type="Proteomes" id="UP001387100"/>
    </source>
</evidence>
<dbReference type="Gene3D" id="3.40.1010.10">
    <property type="entry name" value="Cobalt-precorrin-4 Transmethylase, Domain 1"/>
    <property type="match status" value="1"/>
</dbReference>
<keyword evidence="10" id="KW-0511">Multifunctional enzyme</keyword>
<dbReference type="InterPro" id="IPR014777">
    <property type="entry name" value="4pyrrole_Mease_sub1"/>
</dbReference>
<keyword evidence="2" id="KW-0169">Cobalamin biosynthesis</keyword>
<dbReference type="InterPro" id="IPR006367">
    <property type="entry name" value="Sirohaem_synthase_N"/>
</dbReference>
<sequence>MNDARATGLLPISLRLEGRRVVVVGGGAVAARTVAGLLDAGADVLVVAPEPGGRVVAHAEAGEVRLQRRAYADGDLEGAWLAVTATGVVAVDAAVSAEAQRRRVWCVDRGDAARASAWTPSVARVDDVVVAVSAGRDPRRAARLRDGVAAALQAGDLPLRRSRPRARGRVVLVGGGPGDPGLLTARGRRLLAEADVVVADRLGPRDVLEELGEDVVVVDVGKTSGNHPVPQEQINALLVEHGLAGRLVVRLKGGDPYVLGRGGEELAACRAAGLDVEVVPGVTSAVSVPAAVGIPVTHRGVARGFSVLTGHEDLAATPAALAGLPVEAHTVVLLMGVSTLRTSAAALVAAGRPSSTPVAVVEDGYGPRQRATFGTLADVADVAEAAGVRPPAVVVVGDVVRLAPGWGERGRGASVAP</sequence>
<organism evidence="13 14">
    <name type="scientific">Pseudokineococcus basanitobsidens</name>
    <dbReference type="NCBI Taxonomy" id="1926649"/>
    <lineage>
        <taxon>Bacteria</taxon>
        <taxon>Bacillati</taxon>
        <taxon>Actinomycetota</taxon>
        <taxon>Actinomycetes</taxon>
        <taxon>Kineosporiales</taxon>
        <taxon>Kineosporiaceae</taxon>
        <taxon>Pseudokineococcus</taxon>
    </lineage>
</organism>
<evidence type="ECO:0000256" key="7">
    <source>
        <dbReference type="ARBA" id="ARBA00023027"/>
    </source>
</evidence>
<dbReference type="InterPro" id="IPR000878">
    <property type="entry name" value="4pyrrol_Mease"/>
</dbReference>
<dbReference type="PIRSF" id="PIRSF036426">
    <property type="entry name" value="Sirohaem_synth"/>
    <property type="match status" value="1"/>
</dbReference>
<keyword evidence="3 13" id="KW-0489">Methyltransferase</keyword>
<dbReference type="NCBIfam" id="TIGR01469">
    <property type="entry name" value="cobA_cysG_Cterm"/>
    <property type="match status" value="1"/>
</dbReference>
<accession>A0ABU8RLG3</accession>
<dbReference type="NCBIfam" id="TIGR01470">
    <property type="entry name" value="cysG_Nterm"/>
    <property type="match status" value="1"/>
</dbReference>
<reference evidence="13 14" key="1">
    <citation type="journal article" date="2017" name="Int. J. Syst. Evol. Microbiol.">
        <title>Pseudokineococcus basanitobsidens sp. nov., isolated from volcanic rock.</title>
        <authorList>
            <person name="Lee D.W."/>
            <person name="Park M.Y."/>
            <person name="Kim J.J."/>
            <person name="Kim B.S."/>
        </authorList>
    </citation>
    <scope>NUCLEOTIDE SEQUENCE [LARGE SCALE GENOMIC DNA]</scope>
    <source>
        <strain evidence="13 14">DSM 103726</strain>
    </source>
</reference>
<dbReference type="NCBIfam" id="NF004790">
    <property type="entry name" value="PRK06136.1"/>
    <property type="match status" value="1"/>
</dbReference>
<comment type="caution">
    <text evidence="13">The sequence shown here is derived from an EMBL/GenBank/DDBJ whole genome shotgun (WGS) entry which is preliminary data.</text>
</comment>
<evidence type="ECO:0000256" key="11">
    <source>
        <dbReference type="ARBA" id="ARBA00047561"/>
    </source>
</evidence>
<evidence type="ECO:0000256" key="6">
    <source>
        <dbReference type="ARBA" id="ARBA00023002"/>
    </source>
</evidence>
<feature type="domain" description="Tetrapyrrole methylase" evidence="12">
    <location>
        <begin position="169"/>
        <end position="379"/>
    </location>
</feature>
<keyword evidence="6" id="KW-0560">Oxidoreductase</keyword>
<evidence type="ECO:0000259" key="12">
    <source>
        <dbReference type="Pfam" id="PF00590"/>
    </source>
</evidence>
<dbReference type="PANTHER" id="PTHR45790:SF3">
    <property type="entry name" value="S-ADENOSYL-L-METHIONINE-DEPENDENT UROPORPHYRINOGEN III METHYLTRANSFERASE, CHLOROPLASTIC"/>
    <property type="match status" value="1"/>
</dbReference>